<sequence length="78" mass="8168">MHASQRLMNLGAIGDLLGGEFVPAQPTDKIGTELQLPEPDLEQLLALGTGQIDACAPNILEQAVASVSDGSVAREAWQ</sequence>
<geneLocation type="plasmid" evidence="1">
    <name>unnamed4</name>
</geneLocation>
<proteinExistence type="predicted"/>
<dbReference type="KEGG" id="moc:BB934_44110"/>
<name>A0A1B2EZ20_9HYPH</name>
<protein>
    <submittedName>
        <fullName evidence="1">Uncharacterized protein</fullName>
    </submittedName>
</protein>
<organism evidence="1">
    <name type="scientific">Microvirga ossetica</name>
    <dbReference type="NCBI Taxonomy" id="1882682"/>
    <lineage>
        <taxon>Bacteria</taxon>
        <taxon>Pseudomonadati</taxon>
        <taxon>Pseudomonadota</taxon>
        <taxon>Alphaproteobacteria</taxon>
        <taxon>Hyphomicrobiales</taxon>
        <taxon>Methylobacteriaceae</taxon>
        <taxon>Microvirga</taxon>
    </lineage>
</organism>
<reference evidence="1" key="1">
    <citation type="submission" date="2016-07" db="EMBL/GenBank/DDBJ databases">
        <title>Microvirga ossetica sp. nov. a new species of rhizobia isolated from root nodules of the legume species Vicia alpestris Steven originated from North Ossetia region in the Caucasus.</title>
        <authorList>
            <person name="Safronova V.I."/>
            <person name="Kuznetsova I.G."/>
            <person name="Sazanova A.L."/>
            <person name="Belimov A."/>
            <person name="Andronov E."/>
            <person name="Osledkin Y.S."/>
            <person name="Onishchuk O.P."/>
            <person name="Kurchak O.N."/>
            <person name="Shaposhnikov A.I."/>
            <person name="Willems A."/>
            <person name="Tikhonovich I.A."/>
        </authorList>
    </citation>
    <scope>NUCLEOTIDE SEQUENCE [LARGE SCALE GENOMIC DNA]</scope>
    <source>
        <strain evidence="1">V5/3M</strain>
        <plasmid evidence="1">unnamed4</plasmid>
    </source>
</reference>
<dbReference type="EMBL" id="CP016620">
    <property type="protein sequence ID" value="ANY85182.1"/>
    <property type="molecule type" value="Genomic_DNA"/>
</dbReference>
<dbReference type="AlphaFoldDB" id="A0A1B2EZ20"/>
<evidence type="ECO:0000313" key="1">
    <source>
        <dbReference type="EMBL" id="ANY85182.1"/>
    </source>
</evidence>
<gene>
    <name evidence="1" type="ORF">BB934_44110</name>
</gene>
<accession>A0A1B2EZ20</accession>
<keyword evidence="1" id="KW-0614">Plasmid</keyword>